<reference evidence="2 3" key="1">
    <citation type="journal article" date="2024" name="G3 (Bethesda)">
        <title>Genome assembly of Hibiscus sabdariffa L. provides insights into metabolisms of medicinal natural products.</title>
        <authorList>
            <person name="Kim T."/>
        </authorList>
    </citation>
    <scope>NUCLEOTIDE SEQUENCE [LARGE SCALE GENOMIC DNA]</scope>
    <source>
        <strain evidence="2">TK-2024</strain>
        <tissue evidence="2">Old leaves</tissue>
    </source>
</reference>
<sequence>MKELKENRALGFSVMRVAASLILVLFDNVEIRRSVLEAELLEPWLEKVTNWSPEIGVLEMEEVVELHVEDSSSESEDNDEEAICSDDRHRKC</sequence>
<dbReference type="EMBL" id="JBBPBN010000020">
    <property type="protein sequence ID" value="KAK9016603.1"/>
    <property type="molecule type" value="Genomic_DNA"/>
</dbReference>
<keyword evidence="3" id="KW-1185">Reference proteome</keyword>
<protein>
    <submittedName>
        <fullName evidence="2">Uncharacterized protein</fullName>
    </submittedName>
</protein>
<dbReference type="Proteomes" id="UP001396334">
    <property type="component" value="Unassembled WGS sequence"/>
</dbReference>
<gene>
    <name evidence="2" type="ORF">V6N11_079098</name>
</gene>
<accession>A0ABR2RUM4</accession>
<feature type="compositionally biased region" description="Acidic residues" evidence="1">
    <location>
        <begin position="71"/>
        <end position="84"/>
    </location>
</feature>
<evidence type="ECO:0000256" key="1">
    <source>
        <dbReference type="SAM" id="MobiDB-lite"/>
    </source>
</evidence>
<evidence type="ECO:0000313" key="2">
    <source>
        <dbReference type="EMBL" id="KAK9016603.1"/>
    </source>
</evidence>
<proteinExistence type="predicted"/>
<name>A0ABR2RUM4_9ROSI</name>
<comment type="caution">
    <text evidence="2">The sequence shown here is derived from an EMBL/GenBank/DDBJ whole genome shotgun (WGS) entry which is preliminary data.</text>
</comment>
<evidence type="ECO:0000313" key="3">
    <source>
        <dbReference type="Proteomes" id="UP001396334"/>
    </source>
</evidence>
<feature type="region of interest" description="Disordered" evidence="1">
    <location>
        <begin position="68"/>
        <end position="92"/>
    </location>
</feature>
<organism evidence="2 3">
    <name type="scientific">Hibiscus sabdariffa</name>
    <name type="common">roselle</name>
    <dbReference type="NCBI Taxonomy" id="183260"/>
    <lineage>
        <taxon>Eukaryota</taxon>
        <taxon>Viridiplantae</taxon>
        <taxon>Streptophyta</taxon>
        <taxon>Embryophyta</taxon>
        <taxon>Tracheophyta</taxon>
        <taxon>Spermatophyta</taxon>
        <taxon>Magnoliopsida</taxon>
        <taxon>eudicotyledons</taxon>
        <taxon>Gunneridae</taxon>
        <taxon>Pentapetalae</taxon>
        <taxon>rosids</taxon>
        <taxon>malvids</taxon>
        <taxon>Malvales</taxon>
        <taxon>Malvaceae</taxon>
        <taxon>Malvoideae</taxon>
        <taxon>Hibiscus</taxon>
    </lineage>
</organism>